<name>A0A076EYF7_RHOOP</name>
<dbReference type="PROSITE" id="PS51819">
    <property type="entry name" value="VOC"/>
    <property type="match status" value="2"/>
</dbReference>
<dbReference type="InterPro" id="IPR037523">
    <property type="entry name" value="VOC_core"/>
</dbReference>
<dbReference type="InterPro" id="IPR029068">
    <property type="entry name" value="Glyas_Bleomycin-R_OHBP_Dase"/>
</dbReference>
<dbReference type="InterPro" id="IPR050383">
    <property type="entry name" value="GlyoxalaseI/FosfomycinResist"/>
</dbReference>
<dbReference type="SUPFAM" id="SSF54593">
    <property type="entry name" value="Glyoxalase/Bleomycin resistance protein/Dihydroxybiphenyl dioxygenase"/>
    <property type="match status" value="1"/>
</dbReference>
<dbReference type="InterPro" id="IPR004360">
    <property type="entry name" value="Glyas_Fos-R_dOase_dom"/>
</dbReference>
<organism evidence="2 3">
    <name type="scientific">Rhodococcus opacus</name>
    <name type="common">Nocardia opaca</name>
    <dbReference type="NCBI Taxonomy" id="37919"/>
    <lineage>
        <taxon>Bacteria</taxon>
        <taxon>Bacillati</taxon>
        <taxon>Actinomycetota</taxon>
        <taxon>Actinomycetes</taxon>
        <taxon>Mycobacteriales</taxon>
        <taxon>Nocardiaceae</taxon>
        <taxon>Rhodococcus</taxon>
    </lineage>
</organism>
<proteinExistence type="predicted"/>
<accession>A0A076EYF7</accession>
<dbReference type="Proteomes" id="UP000028488">
    <property type="component" value="Plasmid pPDG2"/>
</dbReference>
<evidence type="ECO:0000313" key="3">
    <source>
        <dbReference type="Proteomes" id="UP000028488"/>
    </source>
</evidence>
<dbReference type="Pfam" id="PF00903">
    <property type="entry name" value="Glyoxalase"/>
    <property type="match status" value="2"/>
</dbReference>
<dbReference type="AlphaFoldDB" id="A0A076EYF7"/>
<dbReference type="RefSeq" id="WP_128643532.1">
    <property type="nucleotide sequence ID" value="NZ_CP008949.1"/>
</dbReference>
<protein>
    <submittedName>
        <fullName evidence="2">Oxidoreductase</fullName>
    </submittedName>
</protein>
<feature type="domain" description="VOC" evidence="1">
    <location>
        <begin position="141"/>
        <end position="259"/>
    </location>
</feature>
<sequence length="312" mass="34655">MTERSLTHLRHVDIAVPDFDAQLAFYTSAWGLTQIERDGDLAFLAAEGSPEQYSVRIRQASEKRLDLISFGAADRVDVDKLAERLGTSGVQLISEPDIVQGPGGGYGFRFFDVDGRVVEVSADVASRQHRKIEAGEPIPVKLSHVVVNSPDIAATRAFYEEHLGFKLSDTLAHPDAGDLFYFMRINNTHHTIAFAQGPHTSINHMSFEMRGLDEYMRGTGRLLRNGTPALWGPGRHAIGDNTFSYFLDPHGNVVEYTTELLELDEDTWHPEVYDATDPMTSDQWGTAGPMSEQTFSEMRNDVDKGVFVAPPV</sequence>
<dbReference type="PANTHER" id="PTHR21366">
    <property type="entry name" value="GLYOXALASE FAMILY PROTEIN"/>
    <property type="match status" value="1"/>
</dbReference>
<dbReference type="CDD" id="cd08362">
    <property type="entry name" value="BphC5-RrK37_N_like"/>
    <property type="match status" value="1"/>
</dbReference>
<dbReference type="Gene3D" id="3.10.180.10">
    <property type="entry name" value="2,3-Dihydroxybiphenyl 1,2-Dioxygenase, domain 1"/>
    <property type="match status" value="2"/>
</dbReference>
<geneLocation type="plasmid" evidence="2 3">
    <name>pPDG2</name>
</geneLocation>
<dbReference type="EMBL" id="CP008949">
    <property type="protein sequence ID" value="AII11025.1"/>
    <property type="molecule type" value="Genomic_DNA"/>
</dbReference>
<reference evidence="2 3" key="1">
    <citation type="submission" date="2014-07" db="EMBL/GenBank/DDBJ databases">
        <title>Genome Sequence of Rhodococcus opacus Strain R7, a Biodegrader of Mono- and Polycyclic Aromatic Hydrocarbons.</title>
        <authorList>
            <person name="Di Gennaro P."/>
            <person name="Zampolli J."/>
            <person name="Presti I."/>
            <person name="Cappelletti M."/>
            <person name="D'Ursi P."/>
            <person name="Orro A."/>
            <person name="Mezzelani A."/>
            <person name="Milanesi L."/>
        </authorList>
    </citation>
    <scope>NUCLEOTIDE SEQUENCE [LARGE SCALE GENOMIC DNA]</scope>
    <source>
        <strain evidence="2 3">R7</strain>
        <plasmid evidence="2">pPDG2</plasmid>
    </source>
</reference>
<evidence type="ECO:0000259" key="1">
    <source>
        <dbReference type="PROSITE" id="PS51819"/>
    </source>
</evidence>
<keyword evidence="2" id="KW-0614">Plasmid</keyword>
<gene>
    <name evidence="2" type="ORF">EP51_43870</name>
</gene>
<evidence type="ECO:0000313" key="2">
    <source>
        <dbReference type="EMBL" id="AII11025.1"/>
    </source>
</evidence>
<feature type="domain" description="VOC" evidence="1">
    <location>
        <begin position="8"/>
        <end position="123"/>
    </location>
</feature>
<dbReference type="PANTHER" id="PTHR21366:SF31">
    <property type="entry name" value="METALLOTHIOL TRANSFERASE FOSB"/>
    <property type="match status" value="1"/>
</dbReference>